<dbReference type="PANTHER" id="PTHR13528">
    <property type="entry name" value="39S RIBOSOMAL PROTEIN L28, MITOCHONDRIAL"/>
    <property type="match status" value="1"/>
</dbReference>
<dbReference type="GO" id="GO:0006412">
    <property type="term" value="P:translation"/>
    <property type="evidence" value="ECO:0007669"/>
    <property type="project" value="UniProtKB-UniRule"/>
</dbReference>
<evidence type="ECO:0000256" key="2">
    <source>
        <dbReference type="ARBA" id="ARBA00022980"/>
    </source>
</evidence>
<proteinExistence type="inferred from homology"/>
<dbReference type="InterPro" id="IPR001383">
    <property type="entry name" value="Ribosomal_bL28_bact-type"/>
</dbReference>
<evidence type="ECO:0000256" key="4">
    <source>
        <dbReference type="ARBA" id="ARBA00035174"/>
    </source>
</evidence>
<dbReference type="Pfam" id="PF00830">
    <property type="entry name" value="Ribosomal_L28"/>
    <property type="match status" value="1"/>
</dbReference>
<dbReference type="GO" id="GO:0005840">
    <property type="term" value="C:ribosome"/>
    <property type="evidence" value="ECO:0007669"/>
    <property type="project" value="UniProtKB-KW"/>
</dbReference>
<accession>A0A420WFZ2</accession>
<dbReference type="RefSeq" id="WP_008945913.1">
    <property type="nucleotide sequence ID" value="NZ_RBIG01000002.1"/>
</dbReference>
<dbReference type="AlphaFoldDB" id="A0A420WFZ2"/>
<dbReference type="HAMAP" id="MF_00373">
    <property type="entry name" value="Ribosomal_bL28"/>
    <property type="match status" value="1"/>
</dbReference>
<dbReference type="EMBL" id="RBIG01000002">
    <property type="protein sequence ID" value="RKQ69908.1"/>
    <property type="molecule type" value="Genomic_DNA"/>
</dbReference>
<dbReference type="GO" id="GO:0003735">
    <property type="term" value="F:structural constituent of ribosome"/>
    <property type="evidence" value="ECO:0007669"/>
    <property type="project" value="InterPro"/>
</dbReference>
<dbReference type="NCBIfam" id="TIGR00009">
    <property type="entry name" value="L28"/>
    <property type="match status" value="1"/>
</dbReference>
<dbReference type="OrthoDB" id="9805609at2"/>
<evidence type="ECO:0000256" key="3">
    <source>
        <dbReference type="ARBA" id="ARBA00023274"/>
    </source>
</evidence>
<sequence length="97" mass="10748">MAKRCTITGKGVLVGNNVSHANNKTRRRFLPNLQETSLLSDVLGMVRVRLSTNAIRTIEKNGGIDAYLLNTRVAALTTEARQLKRRVVKAMEKKQAA</sequence>
<comment type="caution">
    <text evidence="6">The sequence shown here is derived from an EMBL/GenBank/DDBJ whole genome shotgun (WGS) entry which is preliminary data.</text>
</comment>
<protein>
    <recommendedName>
        <fullName evidence="4 5">Large ribosomal subunit protein bL28</fullName>
    </recommendedName>
</protein>
<dbReference type="Gene3D" id="2.30.170.40">
    <property type="entry name" value="Ribosomal protein L28/L24"/>
    <property type="match status" value="1"/>
</dbReference>
<dbReference type="GO" id="GO:1990904">
    <property type="term" value="C:ribonucleoprotein complex"/>
    <property type="evidence" value="ECO:0007669"/>
    <property type="project" value="UniProtKB-KW"/>
</dbReference>
<reference evidence="6 7" key="1">
    <citation type="submission" date="2018-10" db="EMBL/GenBank/DDBJ databases">
        <title>Comparative analysis of microorganisms from saline springs in Andes Mountain Range, Colombia.</title>
        <authorList>
            <person name="Rubin E."/>
        </authorList>
    </citation>
    <scope>NUCLEOTIDE SEQUENCE [LARGE SCALE GENOMIC DNA]</scope>
    <source>
        <strain evidence="6 7">USBA 36</strain>
    </source>
</reference>
<dbReference type="Proteomes" id="UP000277424">
    <property type="component" value="Unassembled WGS sequence"/>
</dbReference>
<dbReference type="InterPro" id="IPR026569">
    <property type="entry name" value="Ribosomal_bL28"/>
</dbReference>
<evidence type="ECO:0000313" key="7">
    <source>
        <dbReference type="Proteomes" id="UP000277424"/>
    </source>
</evidence>
<evidence type="ECO:0000256" key="1">
    <source>
        <dbReference type="ARBA" id="ARBA00008760"/>
    </source>
</evidence>
<organism evidence="6 7">
    <name type="scientific">Oceanibaculum indicum</name>
    <dbReference type="NCBI Taxonomy" id="526216"/>
    <lineage>
        <taxon>Bacteria</taxon>
        <taxon>Pseudomonadati</taxon>
        <taxon>Pseudomonadota</taxon>
        <taxon>Alphaproteobacteria</taxon>
        <taxon>Rhodospirillales</taxon>
        <taxon>Oceanibaculaceae</taxon>
        <taxon>Oceanibaculum</taxon>
    </lineage>
</organism>
<evidence type="ECO:0000313" key="6">
    <source>
        <dbReference type="EMBL" id="RKQ69908.1"/>
    </source>
</evidence>
<keyword evidence="3 5" id="KW-0687">Ribonucleoprotein</keyword>
<comment type="similarity">
    <text evidence="1 5">Belongs to the bacterial ribosomal protein bL28 family.</text>
</comment>
<gene>
    <name evidence="5" type="primary">rpmB</name>
    <name evidence="6" type="ORF">BCL74_1842</name>
</gene>
<name>A0A420WFZ2_9PROT</name>
<dbReference type="SUPFAM" id="SSF143800">
    <property type="entry name" value="L28p-like"/>
    <property type="match status" value="1"/>
</dbReference>
<dbReference type="InterPro" id="IPR037147">
    <property type="entry name" value="Ribosomal_bL28_sf"/>
</dbReference>
<dbReference type="PANTHER" id="PTHR13528:SF2">
    <property type="entry name" value="LARGE RIBOSOMAL SUBUNIT PROTEIN BL28M"/>
    <property type="match status" value="1"/>
</dbReference>
<dbReference type="InterPro" id="IPR034704">
    <property type="entry name" value="Ribosomal_bL28/bL31-like_sf"/>
</dbReference>
<keyword evidence="2 5" id="KW-0689">Ribosomal protein</keyword>
<evidence type="ECO:0000256" key="5">
    <source>
        <dbReference type="HAMAP-Rule" id="MF_00373"/>
    </source>
</evidence>